<accession>A0AAU6P0C6</accession>
<dbReference type="EMBL" id="CP136925">
    <property type="protein sequence ID" value="WXA11934.1"/>
    <property type="molecule type" value="Genomic_DNA"/>
</dbReference>
<dbReference type="InterPro" id="IPR036249">
    <property type="entry name" value="Thioredoxin-like_sf"/>
</dbReference>
<evidence type="ECO:0000313" key="3">
    <source>
        <dbReference type="Proteomes" id="UP001368318"/>
    </source>
</evidence>
<reference evidence="1 3" key="1">
    <citation type="submission" date="2023-10" db="EMBL/GenBank/DDBJ databases">
        <title>Culture-based analysis of two novel bacteria associated with mangrove crab gills.</title>
        <authorList>
            <person name="Yang X."/>
            <person name="Garuglieri E."/>
            <person name="Van Goethem M.W."/>
            <person name="Fusi M."/>
            <person name="Marasco R."/>
            <person name="Daffonchio D.G."/>
        </authorList>
    </citation>
    <scope>NUCLEOTIDE SEQUENCE [LARGE SCALE GENOMIC DNA]</scope>
    <source>
        <strain evidence="2">UG2-1</strain>
        <strain evidence="1">UG2-2</strain>
        <strain evidence="3">UG2_2</strain>
    </source>
</reference>
<organism evidence="1 3">
    <name type="scientific">Mangrovimonas cancribranchiae</name>
    <dbReference type="NCBI Taxonomy" id="3080055"/>
    <lineage>
        <taxon>Bacteria</taxon>
        <taxon>Pseudomonadati</taxon>
        <taxon>Bacteroidota</taxon>
        <taxon>Flavobacteriia</taxon>
        <taxon>Flavobacteriales</taxon>
        <taxon>Flavobacteriaceae</taxon>
        <taxon>Mangrovimonas</taxon>
    </lineage>
</organism>
<keyword evidence="3" id="KW-1185">Reference proteome</keyword>
<protein>
    <submittedName>
        <fullName evidence="1">Bacillithiol system redox-active protein YtxJ</fullName>
    </submittedName>
</protein>
<dbReference type="AlphaFoldDB" id="A0AAU6P0C6"/>
<dbReference type="Gene3D" id="3.40.30.10">
    <property type="entry name" value="Glutaredoxin"/>
    <property type="match status" value="1"/>
</dbReference>
<proteinExistence type="predicted"/>
<dbReference type="KEGG" id="mcaa:R3L15_07255"/>
<dbReference type="Pfam" id="PF11009">
    <property type="entry name" value="BrxC"/>
    <property type="match status" value="1"/>
</dbReference>
<dbReference type="NCBIfam" id="TIGR04019">
    <property type="entry name" value="B_thiol_YtxJ"/>
    <property type="match status" value="1"/>
</dbReference>
<sequence length="128" mass="14820">MGIFNKLFGSTQKGVEHSKLPWKNLIDIERLNVVEERSNNKLQVIFKHSTRCGISSMVKRQFEKQFPLDLDIDLYYLDLLKYREVSNQVAAKFNVKHESPQLLIIKGGKVIKHASHGQINDLNLKIFV</sequence>
<name>A0AAU6P0C6_9FLAO</name>
<dbReference type="Proteomes" id="UP001368318">
    <property type="component" value="Chromosome"/>
</dbReference>
<dbReference type="RefSeq" id="WP_338730841.1">
    <property type="nucleotide sequence ID" value="NZ_CP136924.1"/>
</dbReference>
<gene>
    <name evidence="1" type="primary">ytxJ</name>
    <name evidence="2" type="ORF">R3L15_07255</name>
    <name evidence="1" type="ORF">R3L16_00145</name>
</gene>
<dbReference type="EMBL" id="CP136924">
    <property type="protein sequence ID" value="WXA02904.1"/>
    <property type="molecule type" value="Genomic_DNA"/>
</dbReference>
<dbReference type="SUPFAM" id="SSF52833">
    <property type="entry name" value="Thioredoxin-like"/>
    <property type="match status" value="1"/>
</dbReference>
<dbReference type="InterPro" id="IPR022551">
    <property type="entry name" value="BrxC"/>
</dbReference>
<evidence type="ECO:0000313" key="1">
    <source>
        <dbReference type="EMBL" id="WXA02904.1"/>
    </source>
</evidence>
<evidence type="ECO:0000313" key="2">
    <source>
        <dbReference type="EMBL" id="WXA11934.1"/>
    </source>
</evidence>